<feature type="transmembrane region" description="Helical" evidence="5">
    <location>
        <begin position="93"/>
        <end position="111"/>
    </location>
</feature>
<evidence type="ECO:0000256" key="3">
    <source>
        <dbReference type="ARBA" id="ARBA00022989"/>
    </source>
</evidence>
<evidence type="ECO:0000256" key="5">
    <source>
        <dbReference type="SAM" id="Phobius"/>
    </source>
</evidence>
<gene>
    <name evidence="6" type="ORF">SCUD_LOCUS19160</name>
</gene>
<dbReference type="Pfam" id="PF13520">
    <property type="entry name" value="AA_permease_2"/>
    <property type="match status" value="2"/>
</dbReference>
<feature type="transmembrane region" description="Helical" evidence="5">
    <location>
        <begin position="117"/>
        <end position="135"/>
    </location>
</feature>
<protein>
    <submittedName>
        <fullName evidence="8">Y+L amino acid transporter 2</fullName>
    </submittedName>
</protein>
<dbReference type="PANTHER" id="PTHR11785:SF528">
    <property type="entry name" value="AMINO ACID TRANSPORTER PROTEIN JHI-21"/>
    <property type="match status" value="1"/>
</dbReference>
<sequence length="333" mass="37208">MVENKKLDDDVTVVVDKPDDVKLKRSIGIVTGITILVGSMIGSGIFVSPTGILLNVRSIGASLIIWVACGIFSMLGAYCYAELGTIIERSGGDYIYVYEAFGSFIGFLRLWVEVMVVRPVAIAIVALTFGDIFMLRQFPFDQIFNQNTRYIYTCETCRSYNDHSRYEELEEPFVYSDWSPGKIANAFYSCLFAYGGWTNLNCMVGEMINPRKHLSIVIRLSCLLVTLFYTAANVAYVTVVPVAEMLTTRAVAVTFANRIYGMFWWIMPIFVACSTFGSANGTILTTSRIFVAASQLKQMPAFISYLHTDRLTPIPAVLFTVSSLHNTTFVKHK</sequence>
<dbReference type="PANTHER" id="PTHR11785">
    <property type="entry name" value="AMINO ACID TRANSPORTER"/>
    <property type="match status" value="1"/>
</dbReference>
<evidence type="ECO:0000256" key="2">
    <source>
        <dbReference type="ARBA" id="ARBA00022692"/>
    </source>
</evidence>
<reference evidence="6 7" key="2">
    <citation type="submission" date="2018-11" db="EMBL/GenBank/DDBJ databases">
        <authorList>
            <consortium name="Pathogen Informatics"/>
        </authorList>
    </citation>
    <scope>NUCLEOTIDE SEQUENCE [LARGE SCALE GENOMIC DNA]</scope>
    <source>
        <strain evidence="6">Dakar</strain>
        <strain evidence="7">Dakar, Senegal</strain>
    </source>
</reference>
<name>A0A183KVR7_9TREM</name>
<organism evidence="8">
    <name type="scientific">Schistosoma curassoni</name>
    <dbReference type="NCBI Taxonomy" id="6186"/>
    <lineage>
        <taxon>Eukaryota</taxon>
        <taxon>Metazoa</taxon>
        <taxon>Spiralia</taxon>
        <taxon>Lophotrochozoa</taxon>
        <taxon>Platyhelminthes</taxon>
        <taxon>Trematoda</taxon>
        <taxon>Digenea</taxon>
        <taxon>Strigeidida</taxon>
        <taxon>Schistosomatoidea</taxon>
        <taxon>Schistosomatidae</taxon>
        <taxon>Schistosoma</taxon>
    </lineage>
</organism>
<dbReference type="WBParaSite" id="SCUD_0001916301-mRNA-1">
    <property type="protein sequence ID" value="SCUD_0001916301-mRNA-1"/>
    <property type="gene ID" value="SCUD_0001916301"/>
</dbReference>
<dbReference type="GO" id="GO:0015179">
    <property type="term" value="F:L-amino acid transmembrane transporter activity"/>
    <property type="evidence" value="ECO:0007669"/>
    <property type="project" value="TreeGrafter"/>
</dbReference>
<dbReference type="InterPro" id="IPR002293">
    <property type="entry name" value="AA/rel_permease1"/>
</dbReference>
<evidence type="ECO:0000256" key="4">
    <source>
        <dbReference type="ARBA" id="ARBA00023136"/>
    </source>
</evidence>
<reference evidence="8" key="1">
    <citation type="submission" date="2016-06" db="UniProtKB">
        <authorList>
            <consortium name="WormBaseParasite"/>
        </authorList>
    </citation>
    <scope>IDENTIFICATION</scope>
</reference>
<dbReference type="Gene3D" id="1.20.1740.10">
    <property type="entry name" value="Amino acid/polyamine transporter I"/>
    <property type="match status" value="2"/>
</dbReference>
<keyword evidence="4 5" id="KW-0472">Membrane</keyword>
<feature type="transmembrane region" description="Helical" evidence="5">
    <location>
        <begin position="216"/>
        <end position="239"/>
    </location>
</feature>
<feature type="transmembrane region" description="Helical" evidence="5">
    <location>
        <begin position="27"/>
        <end position="47"/>
    </location>
</feature>
<proteinExistence type="predicted"/>
<dbReference type="Proteomes" id="UP000279833">
    <property type="component" value="Unassembled WGS sequence"/>
</dbReference>
<keyword evidence="3 5" id="KW-1133">Transmembrane helix</keyword>
<dbReference type="GO" id="GO:0016020">
    <property type="term" value="C:membrane"/>
    <property type="evidence" value="ECO:0007669"/>
    <property type="project" value="UniProtKB-SubCell"/>
</dbReference>
<feature type="transmembrane region" description="Helical" evidence="5">
    <location>
        <begin position="259"/>
        <end position="279"/>
    </location>
</feature>
<keyword evidence="2 5" id="KW-0812">Transmembrane</keyword>
<dbReference type="EMBL" id="UZAK01042047">
    <property type="protein sequence ID" value="VDP68212.1"/>
    <property type="molecule type" value="Genomic_DNA"/>
</dbReference>
<evidence type="ECO:0000313" key="6">
    <source>
        <dbReference type="EMBL" id="VDP68212.1"/>
    </source>
</evidence>
<evidence type="ECO:0000313" key="7">
    <source>
        <dbReference type="Proteomes" id="UP000279833"/>
    </source>
</evidence>
<dbReference type="AlphaFoldDB" id="A0A183KVR7"/>
<comment type="subcellular location">
    <subcellularLocation>
        <location evidence="1">Membrane</location>
        <topology evidence="1">Multi-pass membrane protein</topology>
    </subcellularLocation>
</comment>
<keyword evidence="7" id="KW-1185">Reference proteome</keyword>
<evidence type="ECO:0000256" key="1">
    <source>
        <dbReference type="ARBA" id="ARBA00004141"/>
    </source>
</evidence>
<dbReference type="PIRSF" id="PIRSF006060">
    <property type="entry name" value="AA_transporter"/>
    <property type="match status" value="1"/>
</dbReference>
<dbReference type="STRING" id="6186.A0A183KVR7"/>
<dbReference type="InterPro" id="IPR050598">
    <property type="entry name" value="AminoAcid_Transporter"/>
</dbReference>
<accession>A0A183KVR7</accession>
<feature type="transmembrane region" description="Helical" evidence="5">
    <location>
        <begin position="59"/>
        <end position="81"/>
    </location>
</feature>
<evidence type="ECO:0000313" key="8">
    <source>
        <dbReference type="WBParaSite" id="SCUD_0001916301-mRNA-1"/>
    </source>
</evidence>